<name>A0A8S1K9K7_PARPR</name>
<accession>A0A8S1K9K7</accession>
<organism evidence="1 2">
    <name type="scientific">Paramecium primaurelia</name>
    <dbReference type="NCBI Taxonomy" id="5886"/>
    <lineage>
        <taxon>Eukaryota</taxon>
        <taxon>Sar</taxon>
        <taxon>Alveolata</taxon>
        <taxon>Ciliophora</taxon>
        <taxon>Intramacronucleata</taxon>
        <taxon>Oligohymenophorea</taxon>
        <taxon>Peniculida</taxon>
        <taxon>Parameciidae</taxon>
        <taxon>Paramecium</taxon>
    </lineage>
</organism>
<protein>
    <submittedName>
        <fullName evidence="1">Uncharacterized protein</fullName>
    </submittedName>
</protein>
<dbReference type="Proteomes" id="UP000688137">
    <property type="component" value="Unassembled WGS sequence"/>
</dbReference>
<dbReference type="OMA" id="IINHYCE"/>
<reference evidence="1" key="1">
    <citation type="submission" date="2021-01" db="EMBL/GenBank/DDBJ databases">
        <authorList>
            <consortium name="Genoscope - CEA"/>
            <person name="William W."/>
        </authorList>
    </citation>
    <scope>NUCLEOTIDE SEQUENCE</scope>
</reference>
<dbReference type="EMBL" id="CAJJDM010000014">
    <property type="protein sequence ID" value="CAD8051859.1"/>
    <property type="molecule type" value="Genomic_DNA"/>
</dbReference>
<evidence type="ECO:0000313" key="1">
    <source>
        <dbReference type="EMBL" id="CAD8051859.1"/>
    </source>
</evidence>
<evidence type="ECO:0000313" key="2">
    <source>
        <dbReference type="Proteomes" id="UP000688137"/>
    </source>
</evidence>
<dbReference type="AlphaFoldDB" id="A0A8S1K9K7"/>
<comment type="caution">
    <text evidence="1">The sequence shown here is derived from an EMBL/GenBank/DDBJ whole genome shotgun (WGS) entry which is preliminary data.</text>
</comment>
<keyword evidence="2" id="KW-1185">Reference proteome</keyword>
<sequence length="95" mass="11164">MQRVFQQMGRIAIPHPRLMSSSNLYSPSVYLQALRIQRQQIPQSQIFASLTRDTIINHYCEQSIAVLDCLSKKKKRARKKQIRRKGNKIINARNR</sequence>
<gene>
    <name evidence="1" type="ORF">PPRIM_AZ9-3.1.T0180368</name>
</gene>
<proteinExistence type="predicted"/>